<dbReference type="AlphaFoldDB" id="A0A8H4RKA2"/>
<evidence type="ECO:0000256" key="1">
    <source>
        <dbReference type="SAM" id="MobiDB-lite"/>
    </source>
</evidence>
<evidence type="ECO:0008006" key="4">
    <source>
        <dbReference type="Google" id="ProtNLM"/>
    </source>
</evidence>
<gene>
    <name evidence="2" type="ORF">G7Y89_g6524</name>
</gene>
<dbReference type="PANTHER" id="PTHR28052">
    <property type="entry name" value="UPF0545 PROTEIN C22ORF39"/>
    <property type="match status" value="1"/>
</dbReference>
<accession>A0A8H4RKA2</accession>
<dbReference type="InterPro" id="IPR021475">
    <property type="entry name" value="Pants/Emi1-like"/>
</dbReference>
<dbReference type="OrthoDB" id="2017405at2759"/>
<dbReference type="EMBL" id="JAAMPI010000427">
    <property type="protein sequence ID" value="KAF4631607.1"/>
    <property type="molecule type" value="Genomic_DNA"/>
</dbReference>
<name>A0A8H4RKA2_9HELO</name>
<protein>
    <recommendedName>
        <fullName evidence="4">Early meiotic induction protein 1</fullName>
    </recommendedName>
</protein>
<comment type="caution">
    <text evidence="2">The sequence shown here is derived from an EMBL/GenBank/DDBJ whole genome shotgun (WGS) entry which is preliminary data.</text>
</comment>
<organism evidence="2 3">
    <name type="scientific">Cudoniella acicularis</name>
    <dbReference type="NCBI Taxonomy" id="354080"/>
    <lineage>
        <taxon>Eukaryota</taxon>
        <taxon>Fungi</taxon>
        <taxon>Dikarya</taxon>
        <taxon>Ascomycota</taxon>
        <taxon>Pezizomycotina</taxon>
        <taxon>Leotiomycetes</taxon>
        <taxon>Helotiales</taxon>
        <taxon>Tricladiaceae</taxon>
        <taxon>Cudoniella</taxon>
    </lineage>
</organism>
<dbReference type="Pfam" id="PF11326">
    <property type="entry name" value="PANTS-like"/>
    <property type="match status" value="1"/>
</dbReference>
<dbReference type="PANTHER" id="PTHR28052:SF1">
    <property type="entry name" value="UPF0545 PROTEIN C22ORF39"/>
    <property type="match status" value="1"/>
</dbReference>
<feature type="region of interest" description="Disordered" evidence="1">
    <location>
        <begin position="1"/>
        <end position="48"/>
    </location>
</feature>
<evidence type="ECO:0000313" key="3">
    <source>
        <dbReference type="Proteomes" id="UP000566819"/>
    </source>
</evidence>
<evidence type="ECO:0000313" key="2">
    <source>
        <dbReference type="EMBL" id="KAF4631607.1"/>
    </source>
</evidence>
<feature type="region of interest" description="Disordered" evidence="1">
    <location>
        <begin position="73"/>
        <end position="92"/>
    </location>
</feature>
<feature type="compositionally biased region" description="Polar residues" evidence="1">
    <location>
        <begin position="25"/>
        <end position="40"/>
    </location>
</feature>
<proteinExistence type="predicted"/>
<reference evidence="2 3" key="1">
    <citation type="submission" date="2020-03" db="EMBL/GenBank/DDBJ databases">
        <title>Draft Genome Sequence of Cudoniella acicularis.</title>
        <authorList>
            <person name="Buettner E."/>
            <person name="Kellner H."/>
        </authorList>
    </citation>
    <scope>NUCLEOTIDE SEQUENCE [LARGE SCALE GENOMIC DNA]</scope>
    <source>
        <strain evidence="2 3">DSM 108380</strain>
    </source>
</reference>
<sequence>MGWLWSDAAASSSSSSSSSAPPPATQENNFSSTVPTSDTPVASKPLSRDELAEQELNAFLQEINAEAKVSSKKYTRMSKIAPPPTSPATDRQNAAQNIPLSEQLLPTSMSCRVAFDEAFYCNSAGGKFNDLYRYGGLRSCSDSWSKFWFCMRTRSYGDKEKEEAIKEHYRTTERRKYPRDVKGAGSEDIWKSRDQKVEWGQAFNVPHPEFDGTDEEWNEQERARRRTVNGTIS</sequence>
<feature type="region of interest" description="Disordered" evidence="1">
    <location>
        <begin position="204"/>
        <end position="233"/>
    </location>
</feature>
<feature type="compositionally biased region" description="Low complexity" evidence="1">
    <location>
        <begin position="8"/>
        <end position="19"/>
    </location>
</feature>
<keyword evidence="3" id="KW-1185">Reference proteome</keyword>
<dbReference type="Proteomes" id="UP000566819">
    <property type="component" value="Unassembled WGS sequence"/>
</dbReference>